<proteinExistence type="predicted"/>
<dbReference type="CDD" id="cd04647">
    <property type="entry name" value="LbH_MAT_like"/>
    <property type="match status" value="1"/>
</dbReference>
<dbReference type="STRING" id="1399147.P618_200690"/>
<sequence length="171" mass="19198">MRFSDQLFYFIQSCLINWEFIFFEHLRPFIYRSFFKKMGKRVRISPGSHFKYPSEINIGNDVYIGRNCIFVGKGGLIIGNDVLIGAGSKICTTSHVYKDVSIPINKQGLRSKPISIGDNIWIGFDCKILGGVRIKSHSILATNSVLLEDQFYEENSVIAGVPAVKKGVTNA</sequence>
<accession>W6TTN1</accession>
<dbReference type="EMBL" id="AWTR02000062">
    <property type="protein sequence ID" value="ETZ07147.1"/>
    <property type="molecule type" value="Genomic_DNA"/>
</dbReference>
<dbReference type="RefSeq" id="WP_024161161.1">
    <property type="nucleotide sequence ID" value="NZ_AWTR02000062.1"/>
</dbReference>
<protein>
    <submittedName>
        <fullName evidence="1">Colanic acid biosynthesis acetyltransferase WcaF</fullName>
    </submittedName>
</protein>
<dbReference type="Proteomes" id="UP000019112">
    <property type="component" value="Unassembled WGS sequence"/>
</dbReference>
<dbReference type="InterPro" id="IPR051159">
    <property type="entry name" value="Hexapeptide_acetyltransf"/>
</dbReference>
<dbReference type="AlphaFoldDB" id="W6TTN1"/>
<dbReference type="OrthoDB" id="9815592at2"/>
<evidence type="ECO:0000313" key="2">
    <source>
        <dbReference type="Proteomes" id="UP000019112"/>
    </source>
</evidence>
<dbReference type="PANTHER" id="PTHR23416">
    <property type="entry name" value="SIALIC ACID SYNTHASE-RELATED"/>
    <property type="match status" value="1"/>
</dbReference>
<comment type="caution">
    <text evidence="1">The sequence shown here is derived from an EMBL/GenBank/DDBJ whole genome shotgun (WGS) entry which is preliminary data.</text>
</comment>
<gene>
    <name evidence="1" type="ORF">P618_200690</name>
</gene>
<dbReference type="GO" id="GO:0016740">
    <property type="term" value="F:transferase activity"/>
    <property type="evidence" value="ECO:0007669"/>
    <property type="project" value="UniProtKB-KW"/>
</dbReference>
<dbReference type="eggNOG" id="COG0110">
    <property type="taxonomic scope" value="Bacteria"/>
</dbReference>
<reference evidence="1 2" key="1">
    <citation type="journal article" date="2014" name="FEMS Microbiol. Lett.">
        <title>Draft genome sequences of three Holospora species (Holospora obtusa, Holospora undulata, and Holospora elegans), endonuclear symbiotic bacteria of the ciliate Paramecium caudatum.</title>
        <authorList>
            <person name="Dohra H."/>
            <person name="Tanaka K."/>
            <person name="Suzuki T."/>
            <person name="Fujishima M."/>
            <person name="Suzuki H."/>
        </authorList>
    </citation>
    <scope>NUCLEOTIDE SEQUENCE [LARGE SCALE GENOMIC DNA]</scope>
    <source>
        <strain evidence="1 2">F1</strain>
    </source>
</reference>
<dbReference type="SUPFAM" id="SSF51161">
    <property type="entry name" value="Trimeric LpxA-like enzymes"/>
    <property type="match status" value="1"/>
</dbReference>
<dbReference type="InterPro" id="IPR011004">
    <property type="entry name" value="Trimer_LpxA-like_sf"/>
</dbReference>
<name>W6TTN1_HOLOB</name>
<organism evidence="1 2">
    <name type="scientific">Holospora obtusa F1</name>
    <dbReference type="NCBI Taxonomy" id="1399147"/>
    <lineage>
        <taxon>Bacteria</taxon>
        <taxon>Pseudomonadati</taxon>
        <taxon>Pseudomonadota</taxon>
        <taxon>Alphaproteobacteria</taxon>
        <taxon>Holosporales</taxon>
        <taxon>Holosporaceae</taxon>
        <taxon>Holospora</taxon>
    </lineage>
</organism>
<evidence type="ECO:0000313" key="1">
    <source>
        <dbReference type="EMBL" id="ETZ07147.1"/>
    </source>
</evidence>
<dbReference type="Gene3D" id="2.160.10.10">
    <property type="entry name" value="Hexapeptide repeat proteins"/>
    <property type="match status" value="1"/>
</dbReference>
<keyword evidence="2" id="KW-1185">Reference proteome</keyword>